<reference evidence="6" key="2">
    <citation type="submission" date="2025-09" db="UniProtKB">
        <authorList>
            <consortium name="Ensembl"/>
        </authorList>
    </citation>
    <scope>IDENTIFICATION</scope>
</reference>
<keyword evidence="3" id="KW-0732">Signal</keyword>
<name>A0A8C3JSC2_9CHAR</name>
<evidence type="ECO:0000256" key="1">
    <source>
        <dbReference type="ARBA" id="ARBA00004613"/>
    </source>
</evidence>
<keyword evidence="7" id="KW-1185">Reference proteome</keyword>
<dbReference type="AlphaFoldDB" id="A0A8C3JSC2"/>
<dbReference type="InterPro" id="IPR050392">
    <property type="entry name" value="Collagen/C1q_domain"/>
</dbReference>
<dbReference type="PANTHER" id="PTHR15427:SF23">
    <property type="entry name" value="EMI DOMAIN-CONTAINING PROTEIN 1"/>
    <property type="match status" value="1"/>
</dbReference>
<dbReference type="PANTHER" id="PTHR15427">
    <property type="entry name" value="EMILIN ELASTIN MICROFIBRIL INTERFACE-LOCATED PROTEIN ELASTIN MICROFIBRIL INTERFACER"/>
    <property type="match status" value="1"/>
</dbReference>
<reference evidence="6" key="1">
    <citation type="submission" date="2025-08" db="UniProtKB">
        <authorList>
            <consortium name="Ensembl"/>
        </authorList>
    </citation>
    <scope>IDENTIFICATION</scope>
</reference>
<dbReference type="Ensembl" id="ENSCPGT00000013677.1">
    <property type="protein sequence ID" value="ENSCPGP00000012481.1"/>
    <property type="gene ID" value="ENSCPGG00000008856.1"/>
</dbReference>
<evidence type="ECO:0000256" key="2">
    <source>
        <dbReference type="ARBA" id="ARBA00022525"/>
    </source>
</evidence>
<dbReference type="InterPro" id="IPR011489">
    <property type="entry name" value="EMI_domain"/>
</dbReference>
<evidence type="ECO:0000313" key="7">
    <source>
        <dbReference type="Proteomes" id="UP000694419"/>
    </source>
</evidence>
<evidence type="ECO:0000256" key="4">
    <source>
        <dbReference type="ARBA" id="ARBA00023157"/>
    </source>
</evidence>
<keyword evidence="4" id="KW-1015">Disulfide bond</keyword>
<accession>A0A8C3JSC2</accession>
<evidence type="ECO:0000256" key="3">
    <source>
        <dbReference type="ARBA" id="ARBA00022729"/>
    </source>
</evidence>
<feature type="domain" description="EMI" evidence="5">
    <location>
        <begin position="19"/>
        <end position="92"/>
    </location>
</feature>
<protein>
    <recommendedName>
        <fullName evidence="5">EMI domain-containing protein</fullName>
    </recommendedName>
</protein>
<evidence type="ECO:0000313" key="6">
    <source>
        <dbReference type="Ensembl" id="ENSCPGP00000012481.1"/>
    </source>
</evidence>
<dbReference type="Proteomes" id="UP000694419">
    <property type="component" value="Unplaced"/>
</dbReference>
<evidence type="ECO:0000259" key="5">
    <source>
        <dbReference type="PROSITE" id="PS51041"/>
    </source>
</evidence>
<sequence>TLLCPPPPGKADGAGGFPSSNWCSYTVTRTVSCHVQNGTFLQRVFQGCRWPLACSGGSYRTIVRPIYRVTYKTVTALEWRCCPGHTGATCEEGRSSHGCGKGPHPAPELSCWSSPWPVWGGVTQG</sequence>
<proteinExistence type="predicted"/>
<dbReference type="Pfam" id="PF07546">
    <property type="entry name" value="EMI"/>
    <property type="match status" value="1"/>
</dbReference>
<dbReference type="GO" id="GO:0005576">
    <property type="term" value="C:extracellular region"/>
    <property type="evidence" value="ECO:0007669"/>
    <property type="project" value="UniProtKB-SubCell"/>
</dbReference>
<keyword evidence="2" id="KW-0964">Secreted</keyword>
<organism evidence="6 7">
    <name type="scientific">Calidris pygmaea</name>
    <name type="common">Spoon-billed sandpiper</name>
    <dbReference type="NCBI Taxonomy" id="425635"/>
    <lineage>
        <taxon>Eukaryota</taxon>
        <taxon>Metazoa</taxon>
        <taxon>Chordata</taxon>
        <taxon>Craniata</taxon>
        <taxon>Vertebrata</taxon>
        <taxon>Euteleostomi</taxon>
        <taxon>Archelosauria</taxon>
        <taxon>Archosauria</taxon>
        <taxon>Dinosauria</taxon>
        <taxon>Saurischia</taxon>
        <taxon>Theropoda</taxon>
        <taxon>Coelurosauria</taxon>
        <taxon>Aves</taxon>
        <taxon>Neognathae</taxon>
        <taxon>Neoaves</taxon>
        <taxon>Charadriiformes</taxon>
        <taxon>Scolopacidae</taxon>
        <taxon>Calidris</taxon>
    </lineage>
</organism>
<dbReference type="PROSITE" id="PS51041">
    <property type="entry name" value="EMI"/>
    <property type="match status" value="1"/>
</dbReference>
<comment type="subcellular location">
    <subcellularLocation>
        <location evidence="1">Secreted</location>
    </subcellularLocation>
</comment>